<comment type="caution">
    <text evidence="3">The sequence shown here is derived from an EMBL/GenBank/DDBJ whole genome shotgun (WGS) entry which is preliminary data.</text>
</comment>
<dbReference type="PANTHER" id="PTHR48081">
    <property type="entry name" value="AB HYDROLASE SUPERFAMILY PROTEIN C4A8.06C"/>
    <property type="match status" value="1"/>
</dbReference>
<dbReference type="SUPFAM" id="SSF53474">
    <property type="entry name" value="alpha/beta-Hydrolases"/>
    <property type="match status" value="1"/>
</dbReference>
<dbReference type="AlphaFoldDB" id="A0AAD9XV26"/>
<name>A0AAD9XV26_COLKA</name>
<keyword evidence="4" id="KW-1185">Reference proteome</keyword>
<dbReference type="InterPro" id="IPR029058">
    <property type="entry name" value="AB_hydrolase_fold"/>
</dbReference>
<gene>
    <name evidence="3" type="ORF">CKAH01_10971</name>
</gene>
<evidence type="ECO:0000313" key="4">
    <source>
        <dbReference type="Proteomes" id="UP001281614"/>
    </source>
</evidence>
<dbReference type="Proteomes" id="UP001281614">
    <property type="component" value="Unassembled WGS sequence"/>
</dbReference>
<evidence type="ECO:0000259" key="2">
    <source>
        <dbReference type="Pfam" id="PF07859"/>
    </source>
</evidence>
<organism evidence="3 4">
    <name type="scientific">Colletotrichum kahawae</name>
    <name type="common">Coffee berry disease fungus</name>
    <dbReference type="NCBI Taxonomy" id="34407"/>
    <lineage>
        <taxon>Eukaryota</taxon>
        <taxon>Fungi</taxon>
        <taxon>Dikarya</taxon>
        <taxon>Ascomycota</taxon>
        <taxon>Pezizomycotina</taxon>
        <taxon>Sordariomycetes</taxon>
        <taxon>Hypocreomycetidae</taxon>
        <taxon>Glomerellales</taxon>
        <taxon>Glomerellaceae</taxon>
        <taxon>Colletotrichum</taxon>
        <taxon>Colletotrichum gloeosporioides species complex</taxon>
    </lineage>
</organism>
<keyword evidence="3" id="KW-0503">Monooxygenase</keyword>
<evidence type="ECO:0000256" key="1">
    <source>
        <dbReference type="ARBA" id="ARBA00022801"/>
    </source>
</evidence>
<protein>
    <submittedName>
        <fullName evidence="3">Arylesterase monooxygenase</fullName>
    </submittedName>
</protein>
<sequence>MTTTAANTALRFDPEYLAVVSARDGGGEGPAPFKDVYELRAWSEPMLRSVLKAQPWPETVLETRIPFKSHDGQNIDLVRFATQEMADASEPQGAVVYFPDGLGAEDVYFGLRHLSEHAREWNVDPVNIVIMGDSAGAGIAAGVALIARDRGLSPGLRKQILVYPMLDDRTDVPETAGHLKFLAWNTNDNRLAWGAVLGAKAGDPAAEVSLYAAPGRARVEDLRGLPPTYIDVGGLDLFRDECIEYAAKLSKADVEVEFHMWPGLPHGFESAPGIRWVERALEARNEAIKRL</sequence>
<dbReference type="Pfam" id="PF07859">
    <property type="entry name" value="Abhydrolase_3"/>
    <property type="match status" value="1"/>
</dbReference>
<keyword evidence="1" id="KW-0378">Hydrolase</keyword>
<accession>A0AAD9XV26</accession>
<dbReference type="EMBL" id="VYYT01000880">
    <property type="protein sequence ID" value="KAK2728499.1"/>
    <property type="molecule type" value="Genomic_DNA"/>
</dbReference>
<dbReference type="InterPro" id="IPR013094">
    <property type="entry name" value="AB_hydrolase_3"/>
</dbReference>
<feature type="domain" description="Alpha/beta hydrolase fold-3" evidence="2">
    <location>
        <begin position="104"/>
        <end position="269"/>
    </location>
</feature>
<dbReference type="PANTHER" id="PTHR48081:SF8">
    <property type="entry name" value="ALPHA_BETA HYDROLASE FOLD-3 DOMAIN-CONTAINING PROTEIN-RELATED"/>
    <property type="match status" value="1"/>
</dbReference>
<evidence type="ECO:0000313" key="3">
    <source>
        <dbReference type="EMBL" id="KAK2728499.1"/>
    </source>
</evidence>
<dbReference type="GO" id="GO:0004497">
    <property type="term" value="F:monooxygenase activity"/>
    <property type="evidence" value="ECO:0007669"/>
    <property type="project" value="UniProtKB-KW"/>
</dbReference>
<dbReference type="Gene3D" id="3.40.50.1820">
    <property type="entry name" value="alpha/beta hydrolase"/>
    <property type="match status" value="1"/>
</dbReference>
<proteinExistence type="predicted"/>
<dbReference type="InterPro" id="IPR050300">
    <property type="entry name" value="GDXG_lipolytic_enzyme"/>
</dbReference>
<dbReference type="GO" id="GO:0016787">
    <property type="term" value="F:hydrolase activity"/>
    <property type="evidence" value="ECO:0007669"/>
    <property type="project" value="UniProtKB-KW"/>
</dbReference>
<keyword evidence="3" id="KW-0560">Oxidoreductase</keyword>
<reference evidence="3" key="1">
    <citation type="submission" date="2023-02" db="EMBL/GenBank/DDBJ databases">
        <title>Colletotrichum kahawae CIFC_Que2 genome sequencing and assembly.</title>
        <authorList>
            <person name="Baroncelli R."/>
        </authorList>
    </citation>
    <scope>NUCLEOTIDE SEQUENCE</scope>
    <source>
        <strain evidence="3">CIFC_Que2</strain>
    </source>
</reference>